<feature type="domain" description="Condensation" evidence="1">
    <location>
        <begin position="1"/>
        <end position="155"/>
    </location>
</feature>
<comment type="caution">
    <text evidence="2">The sequence shown here is derived from an EMBL/GenBank/DDBJ whole genome shotgun (WGS) entry which is preliminary data.</text>
</comment>
<reference evidence="2 3" key="1">
    <citation type="submission" date="2015-07" db="EMBL/GenBank/DDBJ databases">
        <authorList>
            <person name="Ju K.-S."/>
            <person name="Doroghazi J.R."/>
            <person name="Metcalf W.W."/>
        </authorList>
    </citation>
    <scope>NUCLEOTIDE SEQUENCE [LARGE SCALE GENOMIC DNA]</scope>
    <source>
        <strain evidence="2 3">NRRL B-3589</strain>
    </source>
</reference>
<dbReference type="SUPFAM" id="SSF52777">
    <property type="entry name" value="CoA-dependent acyltransferases"/>
    <property type="match status" value="1"/>
</dbReference>
<accession>A0ABR5IS78</accession>
<organism evidence="2 3">
    <name type="scientific">Streptomyces varsoviensis</name>
    <dbReference type="NCBI Taxonomy" id="67373"/>
    <lineage>
        <taxon>Bacteria</taxon>
        <taxon>Bacillati</taxon>
        <taxon>Actinomycetota</taxon>
        <taxon>Actinomycetes</taxon>
        <taxon>Kitasatosporales</taxon>
        <taxon>Streptomycetaceae</taxon>
        <taxon>Streptomyces</taxon>
    </lineage>
</organism>
<dbReference type="InterPro" id="IPR023213">
    <property type="entry name" value="CAT-like_dom_sf"/>
</dbReference>
<evidence type="ECO:0000313" key="3">
    <source>
        <dbReference type="Proteomes" id="UP000037020"/>
    </source>
</evidence>
<sequence length="156" mass="17015">SMVGLFINTVPLRARPRPAEPLTRFLARLQDEQARLLDHQHLSVPDIARSTGFGELFDTLLVFENFPLDADGLGTSAAGAGLRLHGATARDAVHYPLGLVAHPGDTLGFRLHYQPALFDRASVERVGERFTRLLETVTAAPELPVGRVDVLGADER</sequence>
<dbReference type="Gene3D" id="3.30.559.30">
    <property type="entry name" value="Nonribosomal peptide synthetase, condensation domain"/>
    <property type="match status" value="1"/>
</dbReference>
<dbReference type="Gene3D" id="3.30.559.10">
    <property type="entry name" value="Chloramphenicol acetyltransferase-like domain"/>
    <property type="match status" value="1"/>
</dbReference>
<feature type="non-terminal residue" evidence="2">
    <location>
        <position position="156"/>
    </location>
</feature>
<evidence type="ECO:0000259" key="1">
    <source>
        <dbReference type="Pfam" id="PF00668"/>
    </source>
</evidence>
<protein>
    <recommendedName>
        <fullName evidence="1">Condensation domain-containing protein</fullName>
    </recommendedName>
</protein>
<proteinExistence type="predicted"/>
<feature type="non-terminal residue" evidence="2">
    <location>
        <position position="1"/>
    </location>
</feature>
<dbReference type="PANTHER" id="PTHR45527:SF1">
    <property type="entry name" value="FATTY ACID SYNTHASE"/>
    <property type="match status" value="1"/>
</dbReference>
<dbReference type="InterPro" id="IPR001242">
    <property type="entry name" value="Condensation_dom"/>
</dbReference>
<keyword evidence="3" id="KW-1185">Reference proteome</keyword>
<dbReference type="Proteomes" id="UP000037020">
    <property type="component" value="Unassembled WGS sequence"/>
</dbReference>
<dbReference type="PANTHER" id="PTHR45527">
    <property type="entry name" value="NONRIBOSOMAL PEPTIDE SYNTHETASE"/>
    <property type="match status" value="1"/>
</dbReference>
<gene>
    <name evidence="2" type="ORF">ADK38_44660</name>
</gene>
<name>A0ABR5IS78_9ACTN</name>
<dbReference type="EMBL" id="LGUT01004396">
    <property type="protein sequence ID" value="KOG51299.1"/>
    <property type="molecule type" value="Genomic_DNA"/>
</dbReference>
<dbReference type="Pfam" id="PF00668">
    <property type="entry name" value="Condensation"/>
    <property type="match status" value="1"/>
</dbReference>
<evidence type="ECO:0000313" key="2">
    <source>
        <dbReference type="EMBL" id="KOG51299.1"/>
    </source>
</evidence>